<evidence type="ECO:0000313" key="4">
    <source>
        <dbReference type="Proteomes" id="UP000658278"/>
    </source>
</evidence>
<dbReference type="Gene3D" id="3.10.50.40">
    <property type="match status" value="1"/>
</dbReference>
<proteinExistence type="predicted"/>
<dbReference type="SUPFAM" id="SSF54534">
    <property type="entry name" value="FKBP-like"/>
    <property type="match status" value="1"/>
</dbReference>
<dbReference type="RefSeq" id="WP_200281861.1">
    <property type="nucleotide sequence ID" value="NZ_JAENII010000013.1"/>
</dbReference>
<keyword evidence="1 3" id="KW-0413">Isomerase</keyword>
<keyword evidence="1" id="KW-0697">Rotamase</keyword>
<organism evidence="3 4">
    <name type="scientific">Haloferula rosea</name>
    <dbReference type="NCBI Taxonomy" id="490093"/>
    <lineage>
        <taxon>Bacteria</taxon>
        <taxon>Pseudomonadati</taxon>
        <taxon>Verrucomicrobiota</taxon>
        <taxon>Verrucomicrobiia</taxon>
        <taxon>Verrucomicrobiales</taxon>
        <taxon>Verrucomicrobiaceae</taxon>
        <taxon>Haloferula</taxon>
    </lineage>
</organism>
<feature type="domain" description="PpiC" evidence="2">
    <location>
        <begin position="135"/>
        <end position="232"/>
    </location>
</feature>
<protein>
    <submittedName>
        <fullName evidence="3">Peptidyl-prolyl cis-trans isomerase</fullName>
    </submittedName>
</protein>
<dbReference type="Proteomes" id="UP000658278">
    <property type="component" value="Unassembled WGS sequence"/>
</dbReference>
<evidence type="ECO:0000256" key="1">
    <source>
        <dbReference type="PROSITE-ProRule" id="PRU00278"/>
    </source>
</evidence>
<dbReference type="InterPro" id="IPR000297">
    <property type="entry name" value="PPIase_PpiC"/>
</dbReference>
<sequence length="286" mass="32314">MKLLRDPLVVFLLIGAGIFLLYSKVAPSESVDLEDPYRIDINGDILAILEDEWTARWNRPPTETEFKGLVDAYVKEEILYREAKKLGLDQSDSIIRRRLAQKMEFLTSDIADLEEIAPETLEGYLNENSARYAKEPEVGFEQLFFSPEKRENPKADAETMLEQLNSGAVTFEESNQTSDPTLLSPKFTATAVSQIGRQFGEAFVEAIADEEPGSWFGPVESSYGMHLVRITERAPGGLPALESIREKVESDYRYDQREKLNQQMLDQLLQSYDVVIGEEASETEAS</sequence>
<dbReference type="InterPro" id="IPR050245">
    <property type="entry name" value="PrsA_foldase"/>
</dbReference>
<dbReference type="Pfam" id="PF13145">
    <property type="entry name" value="Rotamase_2"/>
    <property type="match status" value="1"/>
</dbReference>
<dbReference type="AlphaFoldDB" id="A0A934RF16"/>
<comment type="caution">
    <text evidence="3">The sequence shown here is derived from an EMBL/GenBank/DDBJ whole genome shotgun (WGS) entry which is preliminary data.</text>
</comment>
<evidence type="ECO:0000313" key="3">
    <source>
        <dbReference type="EMBL" id="MBK1828448.1"/>
    </source>
</evidence>
<reference evidence="3" key="1">
    <citation type="submission" date="2021-01" db="EMBL/GenBank/DDBJ databases">
        <title>Modified the classification status of verrucomicrobia.</title>
        <authorList>
            <person name="Feng X."/>
        </authorList>
    </citation>
    <scope>NUCLEOTIDE SEQUENCE</scope>
    <source>
        <strain evidence="3">KCTC 22201</strain>
    </source>
</reference>
<accession>A0A934RF16</accession>
<evidence type="ECO:0000259" key="2">
    <source>
        <dbReference type="PROSITE" id="PS50198"/>
    </source>
</evidence>
<dbReference type="PANTHER" id="PTHR47245">
    <property type="entry name" value="PEPTIDYLPROLYL ISOMERASE"/>
    <property type="match status" value="1"/>
</dbReference>
<dbReference type="PROSITE" id="PS50198">
    <property type="entry name" value="PPIC_PPIASE_2"/>
    <property type="match status" value="1"/>
</dbReference>
<dbReference type="EMBL" id="JAENII010000013">
    <property type="protein sequence ID" value="MBK1828448.1"/>
    <property type="molecule type" value="Genomic_DNA"/>
</dbReference>
<keyword evidence="4" id="KW-1185">Reference proteome</keyword>
<gene>
    <name evidence="3" type="ORF">JIN81_15550</name>
</gene>
<name>A0A934RF16_9BACT</name>
<dbReference type="GO" id="GO:0003755">
    <property type="term" value="F:peptidyl-prolyl cis-trans isomerase activity"/>
    <property type="evidence" value="ECO:0007669"/>
    <property type="project" value="UniProtKB-KW"/>
</dbReference>
<dbReference type="PANTHER" id="PTHR47245:SF2">
    <property type="entry name" value="PEPTIDYL-PROLYL CIS-TRANS ISOMERASE HP_0175-RELATED"/>
    <property type="match status" value="1"/>
</dbReference>
<dbReference type="InterPro" id="IPR046357">
    <property type="entry name" value="PPIase_dom_sf"/>
</dbReference>